<organism evidence="7 8">
    <name type="scientific">Dactylosporangium aurantiacum</name>
    <dbReference type="NCBI Taxonomy" id="35754"/>
    <lineage>
        <taxon>Bacteria</taxon>
        <taxon>Bacillati</taxon>
        <taxon>Actinomycetota</taxon>
        <taxon>Actinomycetes</taxon>
        <taxon>Micromonosporales</taxon>
        <taxon>Micromonosporaceae</taxon>
        <taxon>Dactylosporangium</taxon>
    </lineage>
</organism>
<evidence type="ECO:0000313" key="7">
    <source>
        <dbReference type="EMBL" id="UWZ51170.1"/>
    </source>
</evidence>
<evidence type="ECO:0000256" key="3">
    <source>
        <dbReference type="ARBA" id="ARBA00022989"/>
    </source>
</evidence>
<evidence type="ECO:0000256" key="4">
    <source>
        <dbReference type="ARBA" id="ARBA00023136"/>
    </source>
</evidence>
<evidence type="ECO:0000256" key="1">
    <source>
        <dbReference type="ARBA" id="ARBA00004127"/>
    </source>
</evidence>
<feature type="transmembrane region" description="Helical" evidence="5">
    <location>
        <begin position="76"/>
        <end position="93"/>
    </location>
</feature>
<dbReference type="AlphaFoldDB" id="A0A9Q9IB54"/>
<dbReference type="Proteomes" id="UP001058003">
    <property type="component" value="Chromosome"/>
</dbReference>
<evidence type="ECO:0000313" key="8">
    <source>
        <dbReference type="Proteomes" id="UP001058003"/>
    </source>
</evidence>
<feature type="transmembrane region" description="Helical" evidence="5">
    <location>
        <begin position="45"/>
        <end position="64"/>
    </location>
</feature>
<dbReference type="OrthoDB" id="3701077at2"/>
<proteinExistence type="predicted"/>
<evidence type="ECO:0000256" key="5">
    <source>
        <dbReference type="SAM" id="Phobius"/>
    </source>
</evidence>
<evidence type="ECO:0000256" key="2">
    <source>
        <dbReference type="ARBA" id="ARBA00022692"/>
    </source>
</evidence>
<evidence type="ECO:0000259" key="6">
    <source>
        <dbReference type="Pfam" id="PF02656"/>
    </source>
</evidence>
<dbReference type="RefSeq" id="WP_033363925.1">
    <property type="nucleotide sequence ID" value="NZ_CP073767.1"/>
</dbReference>
<keyword evidence="8" id="KW-1185">Reference proteome</keyword>
<keyword evidence="2 5" id="KW-0812">Transmembrane</keyword>
<gene>
    <name evidence="7" type="ORF">Daura_30955</name>
</gene>
<dbReference type="EMBL" id="CP073767">
    <property type="protein sequence ID" value="UWZ51170.1"/>
    <property type="molecule type" value="Genomic_DNA"/>
</dbReference>
<keyword evidence="3 5" id="KW-1133">Transmembrane helix</keyword>
<dbReference type="KEGG" id="daur:Daura_30955"/>
<sequence>MTTTDPGLHAERTALAHGRTSLACLTAGAGLAKLAPITPPGTKRWALLCAGAALPATAVALHLLVTAPAVPAPLRLAGVAVATSLAGAAAFLLI</sequence>
<feature type="domain" description="DUF202" evidence="6">
    <location>
        <begin position="5"/>
        <end position="62"/>
    </location>
</feature>
<reference evidence="7" key="1">
    <citation type="submission" date="2021-04" db="EMBL/GenBank/DDBJ databases">
        <title>Dactylosporangium aurantiacum NRRL B-8018 full assembly.</title>
        <authorList>
            <person name="Hartkoorn R.C."/>
            <person name="Beaudoing E."/>
            <person name="Hot D."/>
        </authorList>
    </citation>
    <scope>NUCLEOTIDE SEQUENCE</scope>
    <source>
        <strain evidence="7">NRRL B-8018</strain>
    </source>
</reference>
<dbReference type="InterPro" id="IPR003807">
    <property type="entry name" value="DUF202"/>
</dbReference>
<protein>
    <submittedName>
        <fullName evidence="7">DUF202 domain-containing protein</fullName>
    </submittedName>
</protein>
<dbReference type="Pfam" id="PF02656">
    <property type="entry name" value="DUF202"/>
    <property type="match status" value="1"/>
</dbReference>
<accession>A0A9Q9IB54</accession>
<keyword evidence="4 5" id="KW-0472">Membrane</keyword>
<comment type="subcellular location">
    <subcellularLocation>
        <location evidence="1">Endomembrane system</location>
        <topology evidence="1">Multi-pass membrane protein</topology>
    </subcellularLocation>
</comment>
<dbReference type="GO" id="GO:0012505">
    <property type="term" value="C:endomembrane system"/>
    <property type="evidence" value="ECO:0007669"/>
    <property type="project" value="UniProtKB-SubCell"/>
</dbReference>
<name>A0A9Q9IB54_9ACTN</name>